<dbReference type="InterPro" id="IPR013538">
    <property type="entry name" value="ASHA1/2-like_C"/>
</dbReference>
<evidence type="ECO:0000256" key="1">
    <source>
        <dbReference type="ARBA" id="ARBA00006817"/>
    </source>
</evidence>
<dbReference type="Gene3D" id="3.30.530.20">
    <property type="match status" value="1"/>
</dbReference>
<dbReference type="RefSeq" id="WP_114900150.1">
    <property type="nucleotide sequence ID" value="NZ_CP031222.1"/>
</dbReference>
<keyword evidence="4" id="KW-1185">Reference proteome</keyword>
<evidence type="ECO:0000313" key="3">
    <source>
        <dbReference type="EMBL" id="AXI04042.1"/>
    </source>
</evidence>
<accession>A0A345P9T3</accession>
<dbReference type="CDD" id="cd07814">
    <property type="entry name" value="SRPBCC_CalC_Aha1-like"/>
    <property type="match status" value="1"/>
</dbReference>
<dbReference type="AlphaFoldDB" id="A0A345P9T3"/>
<dbReference type="SUPFAM" id="SSF55961">
    <property type="entry name" value="Bet v1-like"/>
    <property type="match status" value="1"/>
</dbReference>
<reference evidence="3 4" key="1">
    <citation type="submission" date="2018-07" db="EMBL/GenBank/DDBJ databases">
        <title>Genome sequencing of Moraxellaceae gen. HYN0046.</title>
        <authorList>
            <person name="Kim M."/>
            <person name="Yi H."/>
        </authorList>
    </citation>
    <scope>NUCLEOTIDE SEQUENCE [LARGE SCALE GENOMIC DNA]</scope>
    <source>
        <strain evidence="3 4">HYN0046</strain>
    </source>
</reference>
<name>A0A345P9T3_9GAMM</name>
<dbReference type="OrthoDB" id="287565at2"/>
<dbReference type="Pfam" id="PF08327">
    <property type="entry name" value="AHSA1"/>
    <property type="match status" value="1"/>
</dbReference>
<comment type="similarity">
    <text evidence="1">Belongs to the AHA1 family.</text>
</comment>
<dbReference type="KEGG" id="mbah:HYN46_15060"/>
<dbReference type="EMBL" id="CP031222">
    <property type="protein sequence ID" value="AXI04042.1"/>
    <property type="molecule type" value="Genomic_DNA"/>
</dbReference>
<dbReference type="Proteomes" id="UP000253940">
    <property type="component" value="Chromosome"/>
</dbReference>
<protein>
    <submittedName>
        <fullName evidence="3">SRPBCC domain-containing protein</fullName>
    </submittedName>
</protein>
<gene>
    <name evidence="3" type="ORF">HYN46_15060</name>
</gene>
<dbReference type="InterPro" id="IPR023393">
    <property type="entry name" value="START-like_dom_sf"/>
</dbReference>
<sequence length="151" mass="17542">MFDILHKLGIQSTSVDDVYQSLTTREGLSGWWANDTHGKCNVGDVIQFRFKLKDRTANIDMKVLDLEPAKKVLWQVVDGPKEWIGTQVSWQLSQEDSWTIVLFKHQGWQEPVEFMHHCSTKWAIFLLSLKLLHETGKGTPNPKDYKLESWE</sequence>
<evidence type="ECO:0000313" key="4">
    <source>
        <dbReference type="Proteomes" id="UP000253940"/>
    </source>
</evidence>
<proteinExistence type="inferred from homology"/>
<evidence type="ECO:0000259" key="2">
    <source>
        <dbReference type="Pfam" id="PF08327"/>
    </source>
</evidence>
<organism evidence="3 4">
    <name type="scientific">Aquirhabdus parva</name>
    <dbReference type="NCBI Taxonomy" id="2283318"/>
    <lineage>
        <taxon>Bacteria</taxon>
        <taxon>Pseudomonadati</taxon>
        <taxon>Pseudomonadota</taxon>
        <taxon>Gammaproteobacteria</taxon>
        <taxon>Moraxellales</taxon>
        <taxon>Moraxellaceae</taxon>
        <taxon>Aquirhabdus</taxon>
    </lineage>
</organism>
<feature type="domain" description="Activator of Hsp90 ATPase homologue 1/2-like C-terminal" evidence="2">
    <location>
        <begin position="13"/>
        <end position="131"/>
    </location>
</feature>